<feature type="region of interest" description="Disordered" evidence="2">
    <location>
        <begin position="176"/>
        <end position="221"/>
    </location>
</feature>
<dbReference type="InterPro" id="IPR005024">
    <property type="entry name" value="Snf7_fam"/>
</dbReference>
<organism evidence="3 4">
    <name type="scientific">Brettanomyces naardenensis</name>
    <name type="common">Yeast</name>
    <dbReference type="NCBI Taxonomy" id="13370"/>
    <lineage>
        <taxon>Eukaryota</taxon>
        <taxon>Fungi</taxon>
        <taxon>Dikarya</taxon>
        <taxon>Ascomycota</taxon>
        <taxon>Saccharomycotina</taxon>
        <taxon>Pichiomycetes</taxon>
        <taxon>Pichiales</taxon>
        <taxon>Pichiaceae</taxon>
        <taxon>Brettanomyces</taxon>
    </lineage>
</organism>
<dbReference type="GO" id="GO:0007034">
    <property type="term" value="P:vacuolar transport"/>
    <property type="evidence" value="ECO:0007669"/>
    <property type="project" value="InterPro"/>
</dbReference>
<sequence length="221" mass="25764">MDTVKKLIFGPDPREQYRKCQSTIRRNKRQMDRQIQDLQKLEKKTKSLIKQAAKKGDLKSAKLYAREYRNVGKTQQRMYLSRATLDSISMKLEEQQQLIKIKGSMQKSTAIMKDMNTLVRLPEMSRTVQEMTKELTKSGVIDEMVDDIIDENGWQEEDEDEEEQITQILDEVLHEEGSTVSNMPEAKVAVEESGEKEEEEEETENDEMLANMRQRLSALQE</sequence>
<feature type="coiled-coil region" evidence="1">
    <location>
        <begin position="24"/>
        <end position="55"/>
    </location>
</feature>
<dbReference type="Pfam" id="PF03357">
    <property type="entry name" value="Snf7"/>
    <property type="match status" value="1"/>
</dbReference>
<keyword evidence="4" id="KW-1185">Reference proteome</keyword>
<dbReference type="OrthoDB" id="2329734at2759"/>
<dbReference type="STRING" id="13370.A0A448YSY5"/>
<dbReference type="InParanoid" id="A0A448YSY5"/>
<proteinExistence type="predicted"/>
<protein>
    <submittedName>
        <fullName evidence="3">DEKNAAC105234</fullName>
    </submittedName>
</protein>
<gene>
    <name evidence="3" type="ORF">BRENAR_LOCUS4729</name>
</gene>
<evidence type="ECO:0000256" key="1">
    <source>
        <dbReference type="SAM" id="Coils"/>
    </source>
</evidence>
<dbReference type="Proteomes" id="UP000290900">
    <property type="component" value="Unassembled WGS sequence"/>
</dbReference>
<dbReference type="Gene3D" id="6.10.140.1230">
    <property type="match status" value="1"/>
</dbReference>
<dbReference type="FunCoup" id="A0A448YSY5">
    <property type="interactions" value="626"/>
</dbReference>
<evidence type="ECO:0000313" key="3">
    <source>
        <dbReference type="EMBL" id="VEU24000.1"/>
    </source>
</evidence>
<feature type="compositionally biased region" description="Acidic residues" evidence="2">
    <location>
        <begin position="192"/>
        <end position="207"/>
    </location>
</feature>
<reference evidence="3 4" key="1">
    <citation type="submission" date="2018-12" db="EMBL/GenBank/DDBJ databases">
        <authorList>
            <person name="Tiukova I."/>
            <person name="Dainat J."/>
        </authorList>
    </citation>
    <scope>NUCLEOTIDE SEQUENCE [LARGE SCALE GENOMIC DNA]</scope>
</reference>
<evidence type="ECO:0000256" key="2">
    <source>
        <dbReference type="SAM" id="MobiDB-lite"/>
    </source>
</evidence>
<keyword evidence="1" id="KW-0175">Coiled coil</keyword>
<accession>A0A448YSY5</accession>
<name>A0A448YSY5_BRENA</name>
<evidence type="ECO:0000313" key="4">
    <source>
        <dbReference type="Proteomes" id="UP000290900"/>
    </source>
</evidence>
<dbReference type="AlphaFoldDB" id="A0A448YSY5"/>
<dbReference type="PANTHER" id="PTHR10476">
    <property type="entry name" value="CHARGED MULTIVESICULAR BODY PROTEIN"/>
    <property type="match status" value="1"/>
</dbReference>
<dbReference type="EMBL" id="CAACVR010000067">
    <property type="protein sequence ID" value="VEU24000.1"/>
    <property type="molecule type" value="Genomic_DNA"/>
</dbReference>